<dbReference type="Proteomes" id="UP001139054">
    <property type="component" value="Unassembled WGS sequence"/>
</dbReference>
<feature type="transmembrane region" description="Helical" evidence="1">
    <location>
        <begin position="6"/>
        <end position="23"/>
    </location>
</feature>
<keyword evidence="1" id="KW-1133">Transmembrane helix</keyword>
<organism evidence="2 3">
    <name type="scientific">Bradyrhizobium zhengyangense</name>
    <dbReference type="NCBI Taxonomy" id="2911009"/>
    <lineage>
        <taxon>Bacteria</taxon>
        <taxon>Pseudomonadati</taxon>
        <taxon>Pseudomonadota</taxon>
        <taxon>Alphaproteobacteria</taxon>
        <taxon>Hyphomicrobiales</taxon>
        <taxon>Nitrobacteraceae</taxon>
        <taxon>Bradyrhizobium</taxon>
    </lineage>
</organism>
<feature type="transmembrane region" description="Helical" evidence="1">
    <location>
        <begin position="35"/>
        <end position="55"/>
    </location>
</feature>
<name>A0A9X1RK08_9BRAD</name>
<evidence type="ECO:0000256" key="1">
    <source>
        <dbReference type="SAM" id="Phobius"/>
    </source>
</evidence>
<reference evidence="2" key="1">
    <citation type="submission" date="2022-01" db="EMBL/GenBank/DDBJ databases">
        <title>Genome sequnece data of strain Bradyrhizobium sp. nov.</title>
        <authorList>
            <person name="Zhang J."/>
        </authorList>
    </citation>
    <scope>NUCLEOTIDE SEQUENCE</scope>
    <source>
        <strain evidence="2">WYCCWR 13023</strain>
    </source>
</reference>
<keyword evidence="1" id="KW-0812">Transmembrane</keyword>
<evidence type="ECO:0000313" key="2">
    <source>
        <dbReference type="EMBL" id="MCG2632109.1"/>
    </source>
</evidence>
<dbReference type="RefSeq" id="WP_237891844.1">
    <property type="nucleotide sequence ID" value="NZ_JAKLTY010000036.1"/>
</dbReference>
<feature type="transmembrane region" description="Helical" evidence="1">
    <location>
        <begin position="161"/>
        <end position="181"/>
    </location>
</feature>
<gene>
    <name evidence="2" type="ORF">L6654_36420</name>
</gene>
<accession>A0A9X1RK08</accession>
<proteinExistence type="predicted"/>
<evidence type="ECO:0000313" key="3">
    <source>
        <dbReference type="Proteomes" id="UP001139054"/>
    </source>
</evidence>
<feature type="transmembrane region" description="Helical" evidence="1">
    <location>
        <begin position="119"/>
        <end position="141"/>
    </location>
</feature>
<keyword evidence="1" id="KW-0472">Membrane</keyword>
<dbReference type="EMBL" id="JAKLTY010000036">
    <property type="protein sequence ID" value="MCG2632109.1"/>
    <property type="molecule type" value="Genomic_DNA"/>
</dbReference>
<feature type="transmembrane region" description="Helical" evidence="1">
    <location>
        <begin position="87"/>
        <end position="107"/>
    </location>
</feature>
<sequence length="218" mass="24168">MADWGGWGLVSVIAAAIAALCTASRLRKRHARELYSIWYINSLFFLLFLALEIVAAPNHDRLTKVCSDYESICTSIYGYLTGTREELLLIGAIVGVCVGPQLLTYLLAGIFGAAIAPKYVWHIEQFVVWSLIKFIAALAGIQSATPFAKLLTHQPVTTAEFSYGLFSIAIAFGWAGLHFDLHALREAVTRQLVGAKPNWPVRQAVRIHAYFTRNAREQ</sequence>
<dbReference type="AlphaFoldDB" id="A0A9X1RK08"/>
<comment type="caution">
    <text evidence="2">The sequence shown here is derived from an EMBL/GenBank/DDBJ whole genome shotgun (WGS) entry which is preliminary data.</text>
</comment>
<protein>
    <submittedName>
        <fullName evidence="2">Uncharacterized protein</fullName>
    </submittedName>
</protein>